<feature type="transmembrane region" description="Helical" evidence="10">
    <location>
        <begin position="206"/>
        <end position="223"/>
    </location>
</feature>
<organism evidence="12 13">
    <name type="scientific">Gordonia neofelifaecis NRRL B-59395</name>
    <dbReference type="NCBI Taxonomy" id="644548"/>
    <lineage>
        <taxon>Bacteria</taxon>
        <taxon>Bacillati</taxon>
        <taxon>Actinomycetota</taxon>
        <taxon>Actinomycetes</taxon>
        <taxon>Mycobacteriales</taxon>
        <taxon>Gordoniaceae</taxon>
        <taxon>Gordonia</taxon>
    </lineage>
</organism>
<feature type="transmembrane region" description="Helical" evidence="10">
    <location>
        <begin position="368"/>
        <end position="389"/>
    </location>
</feature>
<dbReference type="PANTHER" id="PTHR43302">
    <property type="entry name" value="TRANSPORTER ARSB-RELATED"/>
    <property type="match status" value="1"/>
</dbReference>
<gene>
    <name evidence="12" type="ORF">SCNU_14701</name>
</gene>
<sequence>MTAAARRWWFLAVSVVAGGTLVAASPAEARDLVGRLAPVLVFVAAMSIVVNIAADAGAFEAVAAGMQRFTWRGLSASAATWTQVVVLAMVSTVFLSLDTTAIMVTPLAVALARRSGVGMAAVGFAVVWIANIASLLLPVSNLTNLLAVSGGTFAGTGAYLSVMWRPALVASAVVLVASWIVYRWSERRRPAVETARRQPVAFTGDGPRLRVSLIVLGCLLPLLVSPIPYWLTAIIGALVLLGVTSREKLRAAAVTLIPWRSLLFVVALSSSAAALHALGAMDWMARLFSDGRQSAGGLLILGGVGAGLSNVINNIPAFLALDTVVDGTTRMAALLVGVNVGSIVTPWASLATLLWHDQLRRSGVDVPWRRYILAGAVLMPIAVILPILAI</sequence>
<feature type="transmembrane region" description="Helical" evidence="10">
    <location>
        <begin position="333"/>
        <end position="356"/>
    </location>
</feature>
<comment type="similarity">
    <text evidence="2">Belongs to the ArsB family.</text>
</comment>
<dbReference type="InterPro" id="IPR004680">
    <property type="entry name" value="Cit_transptr-like_dom"/>
</dbReference>
<dbReference type="AlphaFoldDB" id="F1YLZ6"/>
<keyword evidence="9 10" id="KW-0472">Membrane</keyword>
<keyword evidence="5" id="KW-1003">Cell membrane</keyword>
<evidence type="ECO:0000256" key="3">
    <source>
        <dbReference type="ARBA" id="ARBA00009843"/>
    </source>
</evidence>
<feature type="transmembrane region" description="Helical" evidence="10">
    <location>
        <begin position="229"/>
        <end position="245"/>
    </location>
</feature>
<dbReference type="GO" id="GO:0015105">
    <property type="term" value="F:arsenite transmembrane transporter activity"/>
    <property type="evidence" value="ECO:0007669"/>
    <property type="project" value="InterPro"/>
</dbReference>
<dbReference type="STRING" id="644548.SCNU_14701"/>
<dbReference type="GO" id="GO:0005886">
    <property type="term" value="C:plasma membrane"/>
    <property type="evidence" value="ECO:0007669"/>
    <property type="project" value="UniProtKB-SubCell"/>
</dbReference>
<keyword evidence="13" id="KW-1185">Reference proteome</keyword>
<keyword evidence="6 10" id="KW-0812">Transmembrane</keyword>
<dbReference type="Proteomes" id="UP000035065">
    <property type="component" value="Unassembled WGS sequence"/>
</dbReference>
<dbReference type="InterPro" id="IPR000802">
    <property type="entry name" value="Arsenical_pump_ArsB"/>
</dbReference>
<comment type="caution">
    <text evidence="12">The sequence shown here is derived from an EMBL/GenBank/DDBJ whole genome shotgun (WGS) entry which is preliminary data.</text>
</comment>
<evidence type="ECO:0000256" key="4">
    <source>
        <dbReference type="ARBA" id="ARBA00022448"/>
    </source>
</evidence>
<dbReference type="eggNOG" id="COG1055">
    <property type="taxonomic scope" value="Bacteria"/>
</dbReference>
<evidence type="ECO:0000256" key="2">
    <source>
        <dbReference type="ARBA" id="ARBA00006433"/>
    </source>
</evidence>
<keyword evidence="7" id="KW-0059">Arsenical resistance</keyword>
<feature type="transmembrane region" description="Helical" evidence="10">
    <location>
        <begin position="298"/>
        <end position="321"/>
    </location>
</feature>
<dbReference type="PRINTS" id="PR00758">
    <property type="entry name" value="ARSENICPUMP"/>
</dbReference>
<evidence type="ECO:0000313" key="13">
    <source>
        <dbReference type="Proteomes" id="UP000035065"/>
    </source>
</evidence>
<evidence type="ECO:0000256" key="9">
    <source>
        <dbReference type="ARBA" id="ARBA00023136"/>
    </source>
</evidence>
<dbReference type="EMBL" id="AEUD01000013">
    <property type="protein sequence ID" value="EGD54247.1"/>
    <property type="molecule type" value="Genomic_DNA"/>
</dbReference>
<evidence type="ECO:0000256" key="10">
    <source>
        <dbReference type="SAM" id="Phobius"/>
    </source>
</evidence>
<feature type="transmembrane region" description="Helical" evidence="10">
    <location>
        <begin position="144"/>
        <end position="162"/>
    </location>
</feature>
<name>F1YLZ6_9ACTN</name>
<protein>
    <recommendedName>
        <fullName evidence="11">Citrate transporter-like domain-containing protein</fullName>
    </recommendedName>
</protein>
<keyword evidence="4" id="KW-0813">Transport</keyword>
<evidence type="ECO:0000313" key="12">
    <source>
        <dbReference type="EMBL" id="EGD54247.1"/>
    </source>
</evidence>
<dbReference type="PANTHER" id="PTHR43302:SF5">
    <property type="entry name" value="TRANSPORTER ARSB-RELATED"/>
    <property type="match status" value="1"/>
</dbReference>
<feature type="transmembrane region" description="Helical" evidence="10">
    <location>
        <begin position="74"/>
        <end position="97"/>
    </location>
</feature>
<evidence type="ECO:0000256" key="5">
    <source>
        <dbReference type="ARBA" id="ARBA00022475"/>
    </source>
</evidence>
<comment type="subcellular location">
    <subcellularLocation>
        <location evidence="1">Cell membrane</location>
        <topology evidence="1">Multi-pass membrane protein</topology>
    </subcellularLocation>
</comment>
<evidence type="ECO:0000259" key="11">
    <source>
        <dbReference type="Pfam" id="PF03600"/>
    </source>
</evidence>
<evidence type="ECO:0000256" key="7">
    <source>
        <dbReference type="ARBA" id="ARBA00022849"/>
    </source>
</evidence>
<feature type="domain" description="Citrate transporter-like" evidence="11">
    <location>
        <begin position="32"/>
        <end position="329"/>
    </location>
</feature>
<keyword evidence="8 10" id="KW-1133">Transmembrane helix</keyword>
<accession>F1YLZ6</accession>
<feature type="transmembrane region" description="Helical" evidence="10">
    <location>
        <begin position="39"/>
        <end position="62"/>
    </location>
</feature>
<feature type="transmembrane region" description="Helical" evidence="10">
    <location>
        <begin position="257"/>
        <end position="278"/>
    </location>
</feature>
<feature type="transmembrane region" description="Helical" evidence="10">
    <location>
        <begin position="117"/>
        <end position="137"/>
    </location>
</feature>
<reference evidence="12 13" key="1">
    <citation type="journal article" date="2011" name="J. Bacteriol.">
        <title>Draft Genome Sequence of Gordonia neofelifaecis NRRL B-59395, a Cholesterol-Degrading Actinomycete.</title>
        <authorList>
            <person name="Ge F."/>
            <person name="Li W."/>
            <person name="Chen G."/>
            <person name="Liu Y."/>
            <person name="Zhang G."/>
            <person name="Yong B."/>
            <person name="Wang Q."/>
            <person name="Wang N."/>
            <person name="Huang Z."/>
            <person name="Li W."/>
            <person name="Wang J."/>
            <person name="Wu C."/>
            <person name="Xie Q."/>
            <person name="Liu G."/>
        </authorList>
    </citation>
    <scope>NUCLEOTIDE SEQUENCE [LARGE SCALE GENOMIC DNA]</scope>
    <source>
        <strain evidence="12 13">NRRL B-59395</strain>
    </source>
</reference>
<comment type="similarity">
    <text evidence="3">Belongs to the CitM (TC 2.A.11) transporter family.</text>
</comment>
<evidence type="ECO:0000256" key="6">
    <source>
        <dbReference type="ARBA" id="ARBA00022692"/>
    </source>
</evidence>
<dbReference type="GO" id="GO:0046685">
    <property type="term" value="P:response to arsenic-containing substance"/>
    <property type="evidence" value="ECO:0007669"/>
    <property type="project" value="UniProtKB-KW"/>
</dbReference>
<proteinExistence type="inferred from homology"/>
<dbReference type="Pfam" id="PF03600">
    <property type="entry name" value="CitMHS"/>
    <property type="match status" value="1"/>
</dbReference>
<dbReference type="RefSeq" id="WP_009680138.1">
    <property type="nucleotide sequence ID" value="NZ_AEUD01000013.1"/>
</dbReference>
<feature type="transmembrane region" description="Helical" evidence="10">
    <location>
        <begin position="168"/>
        <end position="185"/>
    </location>
</feature>
<evidence type="ECO:0000256" key="8">
    <source>
        <dbReference type="ARBA" id="ARBA00022989"/>
    </source>
</evidence>
<evidence type="ECO:0000256" key="1">
    <source>
        <dbReference type="ARBA" id="ARBA00004651"/>
    </source>
</evidence>